<reference evidence="1 2" key="1">
    <citation type="submission" date="2012-04" db="EMBL/GenBank/DDBJ databases">
        <title>The Genome Sequence of Saprolegnia declina VS20.</title>
        <authorList>
            <consortium name="The Broad Institute Genome Sequencing Platform"/>
            <person name="Russ C."/>
            <person name="Nusbaum C."/>
            <person name="Tyler B."/>
            <person name="van West P."/>
            <person name="Dieguez-Uribeondo J."/>
            <person name="de Bruijn I."/>
            <person name="Tripathy S."/>
            <person name="Jiang R."/>
            <person name="Young S.K."/>
            <person name="Zeng Q."/>
            <person name="Gargeya S."/>
            <person name="Fitzgerald M."/>
            <person name="Haas B."/>
            <person name="Abouelleil A."/>
            <person name="Alvarado L."/>
            <person name="Arachchi H.M."/>
            <person name="Berlin A."/>
            <person name="Chapman S.B."/>
            <person name="Goldberg J."/>
            <person name="Griggs A."/>
            <person name="Gujja S."/>
            <person name="Hansen M."/>
            <person name="Howarth C."/>
            <person name="Imamovic A."/>
            <person name="Larimer J."/>
            <person name="McCowen C."/>
            <person name="Montmayeur A."/>
            <person name="Murphy C."/>
            <person name="Neiman D."/>
            <person name="Pearson M."/>
            <person name="Priest M."/>
            <person name="Roberts A."/>
            <person name="Saif S."/>
            <person name="Shea T."/>
            <person name="Sisk P."/>
            <person name="Sykes S."/>
            <person name="Wortman J."/>
            <person name="Nusbaum C."/>
            <person name="Birren B."/>
        </authorList>
    </citation>
    <scope>NUCLEOTIDE SEQUENCE [LARGE SCALE GENOMIC DNA]</scope>
    <source>
        <strain evidence="1 2">VS20</strain>
    </source>
</reference>
<organism evidence="1 2">
    <name type="scientific">Saprolegnia diclina (strain VS20)</name>
    <dbReference type="NCBI Taxonomy" id="1156394"/>
    <lineage>
        <taxon>Eukaryota</taxon>
        <taxon>Sar</taxon>
        <taxon>Stramenopiles</taxon>
        <taxon>Oomycota</taxon>
        <taxon>Saprolegniomycetes</taxon>
        <taxon>Saprolegniales</taxon>
        <taxon>Saprolegniaceae</taxon>
        <taxon>Saprolegnia</taxon>
    </lineage>
</organism>
<dbReference type="InterPro" id="IPR032675">
    <property type="entry name" value="LRR_dom_sf"/>
</dbReference>
<dbReference type="RefSeq" id="XP_008618851.1">
    <property type="nucleotide sequence ID" value="XM_008620629.1"/>
</dbReference>
<dbReference type="VEuPathDB" id="FungiDB:SDRG_14495"/>
<dbReference type="AlphaFoldDB" id="T0PZR7"/>
<evidence type="ECO:0000313" key="2">
    <source>
        <dbReference type="Proteomes" id="UP000030762"/>
    </source>
</evidence>
<protein>
    <recommendedName>
        <fullName evidence="3">F-box domain-containing protein</fullName>
    </recommendedName>
</protein>
<dbReference type="EMBL" id="JH767203">
    <property type="protein sequence ID" value="EQC27746.1"/>
    <property type="molecule type" value="Genomic_DNA"/>
</dbReference>
<dbReference type="InParanoid" id="T0PZR7"/>
<dbReference type="SUPFAM" id="SSF52047">
    <property type="entry name" value="RNI-like"/>
    <property type="match status" value="1"/>
</dbReference>
<evidence type="ECO:0008006" key="3">
    <source>
        <dbReference type="Google" id="ProtNLM"/>
    </source>
</evidence>
<dbReference type="Gene3D" id="3.80.10.10">
    <property type="entry name" value="Ribonuclease Inhibitor"/>
    <property type="match status" value="1"/>
</dbReference>
<gene>
    <name evidence="1" type="ORF">SDRG_14495</name>
</gene>
<proteinExistence type="predicted"/>
<keyword evidence="2" id="KW-1185">Reference proteome</keyword>
<dbReference type="Proteomes" id="UP000030762">
    <property type="component" value="Unassembled WGS sequence"/>
</dbReference>
<sequence length="483" mass="53177">MAAKAPRRELPGPLQPRLIEAIAGCLQMSIDFDAFLNAMPRPLWTPAMTAWRTLSTNAAMAVTWPSITLHQFEYAPNVLSMLRSTLSLGPHVTFNQSIIHACELAAVVPTIGPAIKALSLAVEDEQLHPGEGQAVADLVRQCSSLRELKIESTVYMEGDPEPELDALLGAVAHPTVRHLELTLFYPNAPRLGTFLSQWLQSAPAKKLCLLRVTFQDGDAFCDGVQANRTLVHLDLHEIEGIDGLRGRRLPSSLRYLVWGATHSGDSATLDNMAHALERTRLKHLRCAFFEEVASRPAAWPMLPHLTSLDTGDGMNVAQMQLLLEALARLASLKELKLANFGFDASTFDVVLPALVIHCPYLTDLDLQGNACDDETIKKLLAVAPQLPRLRHLTASRDQYNVLGYIPELVAAGRHLKSLSMDAPGRRHHGIDAKLKMFRALAKIQDQPFYVGGRTLDTCPRILPDMFLPNTGTVDPTTRCRLAI</sequence>
<evidence type="ECO:0000313" key="1">
    <source>
        <dbReference type="EMBL" id="EQC27746.1"/>
    </source>
</evidence>
<name>T0PZR7_SAPDV</name>
<dbReference type="OrthoDB" id="2870744at2759"/>
<accession>T0PZR7</accession>
<dbReference type="GeneID" id="19955222"/>